<evidence type="ECO:0000256" key="3">
    <source>
        <dbReference type="ARBA" id="ARBA00023004"/>
    </source>
</evidence>
<keyword evidence="3 4" id="KW-0408">Iron</keyword>
<keyword evidence="5" id="KW-0732">Signal</keyword>
<dbReference type="SUPFAM" id="SSF46626">
    <property type="entry name" value="Cytochrome c"/>
    <property type="match status" value="1"/>
</dbReference>
<dbReference type="EMBL" id="FOCM01000002">
    <property type="protein sequence ID" value="SEN09845.1"/>
    <property type="molecule type" value="Genomic_DNA"/>
</dbReference>
<dbReference type="RefSeq" id="WP_091844743.1">
    <property type="nucleotide sequence ID" value="NZ_FOCM01000002.1"/>
</dbReference>
<evidence type="ECO:0000256" key="4">
    <source>
        <dbReference type="PROSITE-ProRule" id="PRU00433"/>
    </source>
</evidence>
<feature type="chain" id="PRO_5011474393" description="Cytochrome c domain-containing protein" evidence="5">
    <location>
        <begin position="20"/>
        <end position="237"/>
    </location>
</feature>
<dbReference type="InterPro" id="IPR009056">
    <property type="entry name" value="Cyt_c-like_dom"/>
</dbReference>
<dbReference type="GO" id="GO:0020037">
    <property type="term" value="F:heme binding"/>
    <property type="evidence" value="ECO:0007669"/>
    <property type="project" value="InterPro"/>
</dbReference>
<protein>
    <recommendedName>
        <fullName evidence="6">Cytochrome c domain-containing protein</fullName>
    </recommendedName>
</protein>
<dbReference type="AlphaFoldDB" id="A0A1H8DRQ4"/>
<evidence type="ECO:0000313" key="7">
    <source>
        <dbReference type="EMBL" id="SEN09845.1"/>
    </source>
</evidence>
<dbReference type="Proteomes" id="UP000199372">
    <property type="component" value="Unassembled WGS sequence"/>
</dbReference>
<proteinExistence type="predicted"/>
<keyword evidence="1 4" id="KW-0349">Heme</keyword>
<keyword evidence="2 4" id="KW-0479">Metal-binding</keyword>
<dbReference type="OrthoDB" id="7365807at2"/>
<feature type="signal peptide" evidence="5">
    <location>
        <begin position="1"/>
        <end position="19"/>
    </location>
</feature>
<dbReference type="GO" id="GO:0009055">
    <property type="term" value="F:electron transfer activity"/>
    <property type="evidence" value="ECO:0007669"/>
    <property type="project" value="InterPro"/>
</dbReference>
<evidence type="ECO:0000256" key="2">
    <source>
        <dbReference type="ARBA" id="ARBA00022723"/>
    </source>
</evidence>
<reference evidence="8" key="1">
    <citation type="submission" date="2016-10" db="EMBL/GenBank/DDBJ databases">
        <authorList>
            <person name="Varghese N."/>
            <person name="Submissions S."/>
        </authorList>
    </citation>
    <scope>NUCLEOTIDE SEQUENCE [LARGE SCALE GENOMIC DNA]</scope>
    <source>
        <strain evidence="8">DSM 26893</strain>
    </source>
</reference>
<dbReference type="InterPro" id="IPR036909">
    <property type="entry name" value="Cyt_c-like_dom_sf"/>
</dbReference>
<evidence type="ECO:0000259" key="6">
    <source>
        <dbReference type="PROSITE" id="PS51007"/>
    </source>
</evidence>
<evidence type="ECO:0000256" key="5">
    <source>
        <dbReference type="SAM" id="SignalP"/>
    </source>
</evidence>
<name>A0A1H8DRQ4_9RHOB</name>
<keyword evidence="8" id="KW-1185">Reference proteome</keyword>
<sequence length="237" mass="24924">MRAILAIVATICLAAPAAAELRVAVPDALAQSGVLDHLLPRFSLKTGVRTEQVPEGAAAEGRFGPEGTPVLRGGGQVWHLDGEGEDLDRLLDWFRSDVGRRTIASFEGADFAAPERARTVAAAPQVTGDAAAGADLSLKLCGRCHVVGPVNRMKGLGSTPSFRVLRGLPGWQGRFASFFVLAPHAAFTQVTDVTPPFDPAYPPPIVPIELSLEDLEAITAFVAEMSPADLGAPIQAR</sequence>
<dbReference type="GO" id="GO:0046872">
    <property type="term" value="F:metal ion binding"/>
    <property type="evidence" value="ECO:0007669"/>
    <property type="project" value="UniProtKB-KW"/>
</dbReference>
<feature type="domain" description="Cytochrome c" evidence="6">
    <location>
        <begin position="128"/>
        <end position="226"/>
    </location>
</feature>
<gene>
    <name evidence="7" type="ORF">SAMN04488011_102447</name>
</gene>
<accession>A0A1H8DRQ4</accession>
<evidence type="ECO:0000256" key="1">
    <source>
        <dbReference type="ARBA" id="ARBA00022617"/>
    </source>
</evidence>
<evidence type="ECO:0000313" key="8">
    <source>
        <dbReference type="Proteomes" id="UP000199372"/>
    </source>
</evidence>
<organism evidence="7 8">
    <name type="scientific">Palleronia pelagia</name>
    <dbReference type="NCBI Taxonomy" id="387096"/>
    <lineage>
        <taxon>Bacteria</taxon>
        <taxon>Pseudomonadati</taxon>
        <taxon>Pseudomonadota</taxon>
        <taxon>Alphaproteobacteria</taxon>
        <taxon>Rhodobacterales</taxon>
        <taxon>Roseobacteraceae</taxon>
        <taxon>Palleronia</taxon>
    </lineage>
</organism>
<dbReference type="PROSITE" id="PS51007">
    <property type="entry name" value="CYTC"/>
    <property type="match status" value="1"/>
</dbReference>